<dbReference type="GO" id="GO:0003964">
    <property type="term" value="F:RNA-directed DNA polymerase activity"/>
    <property type="evidence" value="ECO:0007669"/>
    <property type="project" value="UniProtKB-KW"/>
</dbReference>
<keyword evidence="2" id="KW-0548">Nucleotidyltransferase</keyword>
<dbReference type="PANTHER" id="PTHR33116">
    <property type="entry name" value="REVERSE TRANSCRIPTASE ZINC-BINDING DOMAIN-CONTAINING PROTEIN-RELATED-RELATED"/>
    <property type="match status" value="1"/>
</dbReference>
<keyword evidence="2" id="KW-0808">Transferase</keyword>
<gene>
    <name evidence="2" type="ORF">LUZ62_062444</name>
</gene>
<reference evidence="2" key="1">
    <citation type="submission" date="2022-08" db="EMBL/GenBank/DDBJ databases">
        <authorList>
            <person name="Marques A."/>
        </authorList>
    </citation>
    <scope>NUCLEOTIDE SEQUENCE</scope>
    <source>
        <strain evidence="2">RhyPub2mFocal</strain>
        <tissue evidence="2">Leaves</tissue>
    </source>
</reference>
<protein>
    <submittedName>
        <fullName evidence="2">RNA-directed DNA polymerase (Reverse transcriptase)-related family protein</fullName>
    </submittedName>
</protein>
<dbReference type="InterPro" id="IPR026960">
    <property type="entry name" value="RVT-Znf"/>
</dbReference>
<evidence type="ECO:0000313" key="2">
    <source>
        <dbReference type="EMBL" id="KAJ4778187.1"/>
    </source>
</evidence>
<keyword evidence="3" id="KW-1185">Reference proteome</keyword>
<dbReference type="CDD" id="cd01650">
    <property type="entry name" value="RT_nLTR_like"/>
    <property type="match status" value="1"/>
</dbReference>
<comment type="caution">
    <text evidence="2">The sequence shown here is derived from an EMBL/GenBank/DDBJ whole genome shotgun (WGS) entry which is preliminary data.</text>
</comment>
<sequence>MILGDFNVVRWMHERSTTATEFSQMQLLNDFIRDFGLFDVPLANKKFTWSNKQPLPTLSRLDRVLLSPDWLHSFPSLFLEALSTIVSDHVPIRLHCKQPASVPKRLRMEVFWFQQNEFHTITNNTWNNNVDQPAAQRFFSKNKELQRNLNLWHKTTFPHVNVHLLNAKTFTLLFDSLEEHRALTSLEFRTRVLMRERAYFLAEILEKRWHQRARIQWLKCGDRNTKFFHATASAKMRKKAINSLLIGGHVTTDQQAILQAFSNFYSTLLGRPTAVWECSLQNLYTLRPLLSDLGSPFSTAEVKLAVTCLSNNKASGPDGIPNEFAKLKWDVLKTDILEIFEDLFTGSIDLQPHNFAHITLLPKSEDSMQLTSFRPISIINYIPKLISKVLANRLATHIPNLVAINQSGFVKGRLIHENFICAREIAVHLMKCKEPAFLLKLDFYKAFDTVNWDFLLHVLKVFGLPQNFIGWIKILLNTATSAVLINNQEGPTFRHTQGLRQGDPLSPFLFILVADVLAKMCGVIGASSDCNISQKLSTPYHILQYADDTIIFSSVKGNSVQSLKLALTLFSLCSGLNLNLLKSTFVPFNLTALQSQQVKHVLGCNLSQLPLSYLGLPLTTVRPSREVYKLLIEKLEHKLAGWKNKLLSRAGRLTLVCSVLSSIPIFFMSVFRLPSWVINSIDKLRRSFLWGHFGTSNRGLNLLAWDRVCMPKNLGGFGVLNLRLLNTSLLLRWLWRLFDKPSSQWSTIVNSVIATRNQQAPLSWTTYGSFFWKDLLELRHIFSISTTVNLGDGRNTLFWYANWGNGHLHFFNNNLKPANHKLTVQLVLNNPATSLFAPWSRDVNEAVLSLPTAVTNMGTDSVSWKWNSTGTFSVKSAYQMLISGGKSNFLASSIWNLKLPSSIKLFAVLLFHARLLTQEALHKRNIMVQPGCVLCSSVSLESADHLFCLCPFVIQTWQKLRTLFPALRTTNLSSLQSFWEYFSQQVSDRTIPVLVITTLWAVWLERNNRVFRHQQRNAESLCHWIVAQQKIFLEHC</sequence>
<dbReference type="EMBL" id="JAMFTS010000003">
    <property type="protein sequence ID" value="KAJ4778187.1"/>
    <property type="molecule type" value="Genomic_DNA"/>
</dbReference>
<dbReference type="Proteomes" id="UP001140206">
    <property type="component" value="Chromosome 3"/>
</dbReference>
<dbReference type="PROSITE" id="PS50878">
    <property type="entry name" value="RT_POL"/>
    <property type="match status" value="1"/>
</dbReference>
<dbReference type="InterPro" id="IPR000477">
    <property type="entry name" value="RT_dom"/>
</dbReference>
<dbReference type="PANTHER" id="PTHR33116:SF78">
    <property type="entry name" value="OS12G0587133 PROTEIN"/>
    <property type="match status" value="1"/>
</dbReference>
<organism evidence="2 3">
    <name type="scientific">Rhynchospora pubera</name>
    <dbReference type="NCBI Taxonomy" id="906938"/>
    <lineage>
        <taxon>Eukaryota</taxon>
        <taxon>Viridiplantae</taxon>
        <taxon>Streptophyta</taxon>
        <taxon>Embryophyta</taxon>
        <taxon>Tracheophyta</taxon>
        <taxon>Spermatophyta</taxon>
        <taxon>Magnoliopsida</taxon>
        <taxon>Liliopsida</taxon>
        <taxon>Poales</taxon>
        <taxon>Cyperaceae</taxon>
        <taxon>Cyperoideae</taxon>
        <taxon>Rhynchosporeae</taxon>
        <taxon>Rhynchospora</taxon>
    </lineage>
</organism>
<dbReference type="InterPro" id="IPR043502">
    <property type="entry name" value="DNA/RNA_pol_sf"/>
</dbReference>
<dbReference type="SUPFAM" id="SSF56219">
    <property type="entry name" value="DNase I-like"/>
    <property type="match status" value="1"/>
</dbReference>
<evidence type="ECO:0000259" key="1">
    <source>
        <dbReference type="PROSITE" id="PS50878"/>
    </source>
</evidence>
<dbReference type="SUPFAM" id="SSF56672">
    <property type="entry name" value="DNA/RNA polymerases"/>
    <property type="match status" value="1"/>
</dbReference>
<dbReference type="InterPro" id="IPR036691">
    <property type="entry name" value="Endo/exonu/phosph_ase_sf"/>
</dbReference>
<dbReference type="AlphaFoldDB" id="A0AAV8EJ23"/>
<keyword evidence="2" id="KW-0695">RNA-directed DNA polymerase</keyword>
<dbReference type="Gene3D" id="3.60.10.10">
    <property type="entry name" value="Endonuclease/exonuclease/phosphatase"/>
    <property type="match status" value="1"/>
</dbReference>
<evidence type="ECO:0000313" key="3">
    <source>
        <dbReference type="Proteomes" id="UP001140206"/>
    </source>
</evidence>
<name>A0AAV8EJ23_9POAL</name>
<dbReference type="Pfam" id="PF13966">
    <property type="entry name" value="zf-RVT"/>
    <property type="match status" value="1"/>
</dbReference>
<accession>A0AAV8EJ23</accession>
<proteinExistence type="predicted"/>
<feature type="domain" description="Reverse transcriptase" evidence="1">
    <location>
        <begin position="342"/>
        <end position="618"/>
    </location>
</feature>
<dbReference type="Pfam" id="PF00078">
    <property type="entry name" value="RVT_1"/>
    <property type="match status" value="1"/>
</dbReference>